<dbReference type="SUPFAM" id="SSF52821">
    <property type="entry name" value="Rhodanese/Cell cycle control phosphatase"/>
    <property type="match status" value="1"/>
</dbReference>
<organism evidence="3 4">
    <name type="scientific">Flaviflexus equikiangi</name>
    <dbReference type="NCBI Taxonomy" id="2758573"/>
    <lineage>
        <taxon>Bacteria</taxon>
        <taxon>Bacillati</taxon>
        <taxon>Actinomycetota</taxon>
        <taxon>Actinomycetes</taxon>
        <taxon>Actinomycetales</taxon>
        <taxon>Actinomycetaceae</taxon>
        <taxon>Flaviflexus</taxon>
    </lineage>
</organism>
<gene>
    <name evidence="3" type="ORF">JVW63_03690</name>
</gene>
<keyword evidence="1" id="KW-0732">Signal</keyword>
<dbReference type="PROSITE" id="PS50206">
    <property type="entry name" value="RHODANESE_3"/>
    <property type="match status" value="1"/>
</dbReference>
<evidence type="ECO:0000259" key="2">
    <source>
        <dbReference type="PROSITE" id="PS50206"/>
    </source>
</evidence>
<proteinExistence type="predicted"/>
<protein>
    <submittedName>
        <fullName evidence="3">Rhodanese-like domain-containing protein</fullName>
    </submittedName>
</protein>
<feature type="chain" id="PRO_5047132379" evidence="1">
    <location>
        <begin position="21"/>
        <end position="113"/>
    </location>
</feature>
<dbReference type="PANTHER" id="PTHR45431">
    <property type="entry name" value="RHODANESE-LIKE DOMAIN-CONTAINING PROTEIN 15, CHLOROPLASTIC"/>
    <property type="match status" value="1"/>
</dbReference>
<dbReference type="Gene3D" id="3.40.250.10">
    <property type="entry name" value="Rhodanese-like domain"/>
    <property type="match status" value="1"/>
</dbReference>
<sequence>MRRIAILTALLLGLVGCSTATESLPADVTIIDVRTSEEFTSGHLEGAINMDVTAAGFAEALESLDPDDSYAVYCRSGNRSAQAAALMQSAGLTVTDLGSLENAADLSGTTIVR</sequence>
<keyword evidence="4" id="KW-1185">Reference proteome</keyword>
<dbReference type="CDD" id="cd00158">
    <property type="entry name" value="RHOD"/>
    <property type="match status" value="1"/>
</dbReference>
<dbReference type="EMBL" id="JAFFJS010000002">
    <property type="protein sequence ID" value="MBM9432805.1"/>
    <property type="molecule type" value="Genomic_DNA"/>
</dbReference>
<name>A0ABS2TDR4_9ACTO</name>
<dbReference type="RefSeq" id="WP_204736261.1">
    <property type="nucleotide sequence ID" value="NZ_JACEXG010000002.1"/>
</dbReference>
<dbReference type="Pfam" id="PF00581">
    <property type="entry name" value="Rhodanese"/>
    <property type="match status" value="1"/>
</dbReference>
<dbReference type="PROSITE" id="PS51257">
    <property type="entry name" value="PROKAR_LIPOPROTEIN"/>
    <property type="match status" value="1"/>
</dbReference>
<evidence type="ECO:0000313" key="4">
    <source>
        <dbReference type="Proteomes" id="UP000705983"/>
    </source>
</evidence>
<evidence type="ECO:0000256" key="1">
    <source>
        <dbReference type="SAM" id="SignalP"/>
    </source>
</evidence>
<dbReference type="PANTHER" id="PTHR45431:SF3">
    <property type="entry name" value="RHODANESE-LIKE DOMAIN-CONTAINING PROTEIN 15, CHLOROPLASTIC"/>
    <property type="match status" value="1"/>
</dbReference>
<comment type="caution">
    <text evidence="3">The sequence shown here is derived from an EMBL/GenBank/DDBJ whole genome shotgun (WGS) entry which is preliminary data.</text>
</comment>
<dbReference type="InterPro" id="IPR052367">
    <property type="entry name" value="Thiosulfate_ST/Rhodanese-like"/>
</dbReference>
<dbReference type="InterPro" id="IPR001763">
    <property type="entry name" value="Rhodanese-like_dom"/>
</dbReference>
<feature type="domain" description="Rhodanese" evidence="2">
    <location>
        <begin position="24"/>
        <end position="110"/>
    </location>
</feature>
<feature type="signal peptide" evidence="1">
    <location>
        <begin position="1"/>
        <end position="20"/>
    </location>
</feature>
<dbReference type="InterPro" id="IPR036873">
    <property type="entry name" value="Rhodanese-like_dom_sf"/>
</dbReference>
<dbReference type="Proteomes" id="UP000705983">
    <property type="component" value="Unassembled WGS sequence"/>
</dbReference>
<reference evidence="4" key="1">
    <citation type="submission" date="2021-02" db="EMBL/GenBank/DDBJ databases">
        <title>Leucobacter sp. CX169.</title>
        <authorList>
            <person name="Cheng Y."/>
        </authorList>
    </citation>
    <scope>NUCLEOTIDE SEQUENCE [LARGE SCALE GENOMIC DNA]</scope>
    <source>
        <strain evidence="4">JY899</strain>
    </source>
</reference>
<dbReference type="SMART" id="SM00450">
    <property type="entry name" value="RHOD"/>
    <property type="match status" value="1"/>
</dbReference>
<evidence type="ECO:0000313" key="3">
    <source>
        <dbReference type="EMBL" id="MBM9432805.1"/>
    </source>
</evidence>
<accession>A0ABS2TDR4</accession>